<sequence>MKILHIISQKPSDTGSGIYLQNIIKEFTGLNHSQSLVYGGESQGNLKDIDVFSTYEVVFNSSELPFPVAGMSDTMPYKSTIYKEMDNSMVSLYEAAFKKQVLKAVEEFSPDYILCHHLYFLTALVKEWVKDIKIIGFCHGTDLRQMRSHNLKNSFIREKVKKLDKIIALHEVQKKEIQEIYNVEPHKIIPLGIGFDNKIFHPLDTEKNNEIIDIIFTGKISYAKGIQYLIEAFSSLKTDKQIRLNLIGMGHGVEYENILSQSKGSKNEIKFWGMVDQIKLKEIYNKGHIFILPSLYEGLPLVLVEALACGLRVITSDLPGIKPWFGDVINNSNMITYIDIPERVSQDQLKKQNEDVYKENIKRALLNSLDTLHHMDHDISLDRFTWKNLTSQLDDILKNIKKQRDIASR</sequence>
<dbReference type="InterPro" id="IPR001296">
    <property type="entry name" value="Glyco_trans_1"/>
</dbReference>
<dbReference type="EMBL" id="QUAJ01000027">
    <property type="protein sequence ID" value="REI39968.1"/>
    <property type="molecule type" value="Genomic_DNA"/>
</dbReference>
<dbReference type="PANTHER" id="PTHR45947:SF3">
    <property type="entry name" value="SULFOQUINOVOSYL TRANSFERASE SQD2"/>
    <property type="match status" value="1"/>
</dbReference>
<evidence type="ECO:0000313" key="3">
    <source>
        <dbReference type="EMBL" id="REI39968.1"/>
    </source>
</evidence>
<accession>A0ABX9KE82</accession>
<dbReference type="InterPro" id="IPR050194">
    <property type="entry name" value="Glycosyltransferase_grp1"/>
</dbReference>
<dbReference type="Pfam" id="PF00534">
    <property type="entry name" value="Glycos_transf_1"/>
    <property type="match status" value="1"/>
</dbReference>
<evidence type="ECO:0000313" key="4">
    <source>
        <dbReference type="Proteomes" id="UP000263486"/>
    </source>
</evidence>
<comment type="caution">
    <text evidence="3">The sequence shown here is derived from an EMBL/GenBank/DDBJ whole genome shotgun (WGS) entry which is preliminary data.</text>
</comment>
<organism evidence="3 4">
    <name type="scientific">Psychrilyobacter piezotolerans</name>
    <dbReference type="NCBI Taxonomy" id="2293438"/>
    <lineage>
        <taxon>Bacteria</taxon>
        <taxon>Fusobacteriati</taxon>
        <taxon>Fusobacteriota</taxon>
        <taxon>Fusobacteriia</taxon>
        <taxon>Fusobacteriales</taxon>
        <taxon>Fusobacteriaceae</taxon>
        <taxon>Psychrilyobacter</taxon>
    </lineage>
</organism>
<dbReference type="Proteomes" id="UP000263486">
    <property type="component" value="Unassembled WGS sequence"/>
</dbReference>
<proteinExistence type="predicted"/>
<dbReference type="PANTHER" id="PTHR45947">
    <property type="entry name" value="SULFOQUINOVOSYL TRANSFERASE SQD2"/>
    <property type="match status" value="1"/>
</dbReference>
<gene>
    <name evidence="3" type="ORF">DYH56_12815</name>
</gene>
<dbReference type="InterPro" id="IPR028098">
    <property type="entry name" value="Glyco_trans_4-like_N"/>
</dbReference>
<evidence type="ECO:0000259" key="2">
    <source>
        <dbReference type="Pfam" id="PF13439"/>
    </source>
</evidence>
<dbReference type="Gene3D" id="3.40.50.2000">
    <property type="entry name" value="Glycogen Phosphorylase B"/>
    <property type="match status" value="2"/>
</dbReference>
<dbReference type="RefSeq" id="WP_114643274.1">
    <property type="nucleotide sequence ID" value="NZ_JAACIO010000026.1"/>
</dbReference>
<dbReference type="Pfam" id="PF13439">
    <property type="entry name" value="Glyco_transf_4"/>
    <property type="match status" value="1"/>
</dbReference>
<dbReference type="CDD" id="cd03801">
    <property type="entry name" value="GT4_PimA-like"/>
    <property type="match status" value="1"/>
</dbReference>
<evidence type="ECO:0000259" key="1">
    <source>
        <dbReference type="Pfam" id="PF00534"/>
    </source>
</evidence>
<feature type="domain" description="Glycosyltransferase subfamily 4-like N-terminal" evidence="2">
    <location>
        <begin position="93"/>
        <end position="193"/>
    </location>
</feature>
<protein>
    <submittedName>
        <fullName evidence="3">Glycosyltransferase</fullName>
    </submittedName>
</protein>
<reference evidence="3 4" key="1">
    <citation type="submission" date="2018-08" db="EMBL/GenBank/DDBJ databases">
        <title>Draft genome sequence of Psychrilyobacter sp. strain SD5 isolated from Black Sea water.</title>
        <authorList>
            <person name="Yadav S."/>
            <person name="Villanueva L."/>
            <person name="Damste J.S.S."/>
        </authorList>
    </citation>
    <scope>NUCLEOTIDE SEQUENCE [LARGE SCALE GENOMIC DNA]</scope>
    <source>
        <strain evidence="3 4">SD5</strain>
    </source>
</reference>
<name>A0ABX9KE82_9FUSO</name>
<keyword evidence="4" id="KW-1185">Reference proteome</keyword>
<feature type="domain" description="Glycosyl transferase family 1" evidence="1">
    <location>
        <begin position="206"/>
        <end position="325"/>
    </location>
</feature>
<dbReference type="SUPFAM" id="SSF53756">
    <property type="entry name" value="UDP-Glycosyltransferase/glycogen phosphorylase"/>
    <property type="match status" value="1"/>
</dbReference>